<dbReference type="STRING" id="44009.RV01_GL001152"/>
<dbReference type="GO" id="GO:0000155">
    <property type="term" value="F:phosphorelay sensor kinase activity"/>
    <property type="evidence" value="ECO:0007669"/>
    <property type="project" value="InterPro"/>
</dbReference>
<protein>
    <recommendedName>
        <fullName evidence="3">histidine kinase</fullName>
        <ecNumber evidence="3">2.7.13.3</ecNumber>
    </recommendedName>
</protein>
<gene>
    <name evidence="14" type="ORF">OMK_00307</name>
</gene>
<dbReference type="InterPro" id="IPR050351">
    <property type="entry name" value="BphY/WalK/GraS-like"/>
</dbReference>
<accession>S1NXI6</accession>
<keyword evidence="11 12" id="KW-0472">Membrane</keyword>
<dbReference type="PATRIC" id="fig|1139219.3.peg.299"/>
<evidence type="ECO:0000256" key="4">
    <source>
        <dbReference type="ARBA" id="ARBA00022475"/>
    </source>
</evidence>
<dbReference type="InterPro" id="IPR005467">
    <property type="entry name" value="His_kinase_dom"/>
</dbReference>
<dbReference type="InterPro" id="IPR036097">
    <property type="entry name" value="HisK_dim/P_sf"/>
</dbReference>
<dbReference type="InterPro" id="IPR036890">
    <property type="entry name" value="HATPase_C_sf"/>
</dbReference>
<dbReference type="CDD" id="cd00075">
    <property type="entry name" value="HATPase"/>
    <property type="match status" value="1"/>
</dbReference>
<keyword evidence="4" id="KW-1003">Cell membrane</keyword>
<comment type="subcellular location">
    <subcellularLocation>
        <location evidence="2">Cell membrane</location>
    </subcellularLocation>
</comment>
<comment type="caution">
    <text evidence="14">The sequence shown here is derived from an EMBL/GenBank/DDBJ whole genome shotgun (WGS) entry which is preliminary data.</text>
</comment>
<evidence type="ECO:0000256" key="1">
    <source>
        <dbReference type="ARBA" id="ARBA00000085"/>
    </source>
</evidence>
<organism evidence="14 15">
    <name type="scientific">Enterococcus dispar ATCC 51266</name>
    <dbReference type="NCBI Taxonomy" id="1139219"/>
    <lineage>
        <taxon>Bacteria</taxon>
        <taxon>Bacillati</taxon>
        <taxon>Bacillota</taxon>
        <taxon>Bacilli</taxon>
        <taxon>Lactobacillales</taxon>
        <taxon>Enterococcaceae</taxon>
        <taxon>Enterococcus</taxon>
    </lineage>
</organism>
<keyword evidence="15" id="KW-1185">Reference proteome</keyword>
<proteinExistence type="predicted"/>
<evidence type="ECO:0000256" key="5">
    <source>
        <dbReference type="ARBA" id="ARBA00022553"/>
    </source>
</evidence>
<dbReference type="Gene3D" id="1.10.287.130">
    <property type="match status" value="1"/>
</dbReference>
<reference evidence="14 15" key="1">
    <citation type="submission" date="2013-03" db="EMBL/GenBank/DDBJ databases">
        <title>The Genome Sequence of Enterococcus dispar ATCC_51266 (Illumina only assembly).</title>
        <authorList>
            <consortium name="The Broad Institute Genomics Platform"/>
            <consortium name="The Broad Institute Genome Sequencing Center for Infectious Disease"/>
            <person name="Earl A."/>
            <person name="Russ C."/>
            <person name="Gilmore M."/>
            <person name="Surin D."/>
            <person name="Walker B."/>
            <person name="Young S."/>
            <person name="Zeng Q."/>
            <person name="Gargeya S."/>
            <person name="Fitzgerald M."/>
            <person name="Haas B."/>
            <person name="Abouelleil A."/>
            <person name="Allen A.W."/>
            <person name="Alvarado L."/>
            <person name="Arachchi H.M."/>
            <person name="Berlin A.M."/>
            <person name="Chapman S.B."/>
            <person name="Gainer-Dewar J."/>
            <person name="Goldberg J."/>
            <person name="Griggs A."/>
            <person name="Gujja S."/>
            <person name="Hansen M."/>
            <person name="Howarth C."/>
            <person name="Imamovic A."/>
            <person name="Ireland A."/>
            <person name="Larimer J."/>
            <person name="McCowan C."/>
            <person name="Murphy C."/>
            <person name="Pearson M."/>
            <person name="Poon T.W."/>
            <person name="Priest M."/>
            <person name="Roberts A."/>
            <person name="Saif S."/>
            <person name="Shea T."/>
            <person name="Sisk P."/>
            <person name="Sykes S."/>
            <person name="Wortman J."/>
            <person name="Nusbaum C."/>
            <person name="Birren B."/>
        </authorList>
    </citation>
    <scope>NUCLEOTIDE SEQUENCE [LARGE SCALE GENOMIC DNA]</scope>
    <source>
        <strain evidence="14 15">ATCC 51266</strain>
    </source>
</reference>
<evidence type="ECO:0000313" key="14">
    <source>
        <dbReference type="EMBL" id="EOT43749.1"/>
    </source>
</evidence>
<evidence type="ECO:0000256" key="11">
    <source>
        <dbReference type="ARBA" id="ARBA00023136"/>
    </source>
</evidence>
<dbReference type="EC" id="2.7.13.3" evidence="3"/>
<keyword evidence="8" id="KW-0418">Kinase</keyword>
<evidence type="ECO:0000256" key="6">
    <source>
        <dbReference type="ARBA" id="ARBA00022679"/>
    </source>
</evidence>
<dbReference type="Gene3D" id="3.30.565.10">
    <property type="entry name" value="Histidine kinase-like ATPase, C-terminal domain"/>
    <property type="match status" value="1"/>
</dbReference>
<dbReference type="eggNOG" id="COG5002">
    <property type="taxonomic scope" value="Bacteria"/>
</dbReference>
<dbReference type="Gene3D" id="3.30.450.20">
    <property type="entry name" value="PAS domain"/>
    <property type="match status" value="1"/>
</dbReference>
<name>S1NXI6_9ENTE</name>
<dbReference type="GO" id="GO:0016036">
    <property type="term" value="P:cellular response to phosphate starvation"/>
    <property type="evidence" value="ECO:0007669"/>
    <property type="project" value="TreeGrafter"/>
</dbReference>
<keyword evidence="5" id="KW-0597">Phosphoprotein</keyword>
<dbReference type="Pfam" id="PF00512">
    <property type="entry name" value="HisKA"/>
    <property type="match status" value="1"/>
</dbReference>
<dbReference type="GO" id="GO:0005886">
    <property type="term" value="C:plasma membrane"/>
    <property type="evidence" value="ECO:0007669"/>
    <property type="project" value="UniProtKB-SubCell"/>
</dbReference>
<keyword evidence="12" id="KW-1133">Transmembrane helix</keyword>
<dbReference type="AlphaFoldDB" id="S1NXI6"/>
<evidence type="ECO:0000256" key="2">
    <source>
        <dbReference type="ARBA" id="ARBA00004236"/>
    </source>
</evidence>
<feature type="transmembrane region" description="Helical" evidence="12">
    <location>
        <begin position="167"/>
        <end position="186"/>
    </location>
</feature>
<dbReference type="SMART" id="SM00387">
    <property type="entry name" value="HATPase_c"/>
    <property type="match status" value="1"/>
</dbReference>
<dbReference type="PROSITE" id="PS50109">
    <property type="entry name" value="HIS_KIN"/>
    <property type="match status" value="1"/>
</dbReference>
<dbReference type="InterPro" id="IPR003594">
    <property type="entry name" value="HATPase_dom"/>
</dbReference>
<evidence type="ECO:0000256" key="10">
    <source>
        <dbReference type="ARBA" id="ARBA00023012"/>
    </source>
</evidence>
<evidence type="ECO:0000313" key="15">
    <source>
        <dbReference type="Proteomes" id="UP000014127"/>
    </source>
</evidence>
<dbReference type="Proteomes" id="UP000014127">
    <property type="component" value="Unassembled WGS sequence"/>
</dbReference>
<dbReference type="InterPro" id="IPR003661">
    <property type="entry name" value="HisK_dim/P_dom"/>
</dbReference>
<evidence type="ECO:0000256" key="8">
    <source>
        <dbReference type="ARBA" id="ARBA00022777"/>
    </source>
</evidence>
<keyword evidence="10" id="KW-0902">Two-component regulatory system</keyword>
<dbReference type="PRINTS" id="PR00344">
    <property type="entry name" value="BCTRLSENSOR"/>
</dbReference>
<dbReference type="SUPFAM" id="SSF47384">
    <property type="entry name" value="Homodimeric domain of signal transducing histidine kinase"/>
    <property type="match status" value="1"/>
</dbReference>
<evidence type="ECO:0000256" key="9">
    <source>
        <dbReference type="ARBA" id="ARBA00022840"/>
    </source>
</evidence>
<dbReference type="HOGENOM" id="CLU_000445_89_2_9"/>
<evidence type="ECO:0000256" key="12">
    <source>
        <dbReference type="SAM" id="Phobius"/>
    </source>
</evidence>
<comment type="catalytic activity">
    <reaction evidence="1">
        <text>ATP + protein L-histidine = ADP + protein N-phospho-L-histidine.</text>
        <dbReference type="EC" id="2.7.13.3"/>
    </reaction>
</comment>
<keyword evidence="7" id="KW-0547">Nucleotide-binding</keyword>
<dbReference type="FunFam" id="1.10.287.130:FF:000008">
    <property type="entry name" value="Two-component sensor histidine kinase"/>
    <property type="match status" value="1"/>
</dbReference>
<feature type="domain" description="Histidine kinase" evidence="13">
    <location>
        <begin position="364"/>
        <end position="578"/>
    </location>
</feature>
<dbReference type="Pfam" id="PF02518">
    <property type="entry name" value="HATPase_c"/>
    <property type="match status" value="1"/>
</dbReference>
<dbReference type="RefSeq" id="WP_016171532.1">
    <property type="nucleotide sequence ID" value="NZ_ASWK01000001.1"/>
</dbReference>
<dbReference type="SUPFAM" id="SSF55874">
    <property type="entry name" value="ATPase domain of HSP90 chaperone/DNA topoisomerase II/histidine kinase"/>
    <property type="match status" value="1"/>
</dbReference>
<keyword evidence="12" id="KW-0812">Transmembrane</keyword>
<dbReference type="InterPro" id="IPR004358">
    <property type="entry name" value="Sig_transdc_His_kin-like_C"/>
</dbReference>
<dbReference type="SMART" id="SM00388">
    <property type="entry name" value="HisKA"/>
    <property type="match status" value="1"/>
</dbReference>
<sequence>MKKKRLLEYFLWFFLLLIVFFSAWQLISGFFEHQVLSQQQTYLEKKGNLLLRIASEDDYDEKKLRILSQHYIEHADERITFLSPTGEIIFDTFDNTLSGTRSNRPEVKTVLAGGKIGTALRKSATLKKELLYVAIPVKAENHLVGILRIAESTHNFMVQARSVRNSILTVYLVLCGLIAVVVFYFLRQKNRPLETLLPAIKKMVADPSRTEIIMQTTPQWEELYQALNQLSEQMADTYNAYSATEQQLHTLLNDLMIGIFIVDSENKLVMINPEMKRQLNLFHHLPANVNFAEVIKEPQLIQLVYRISLKNPFLHEEIRLHGESDRVLDIDARLFNDERQILVMSYDMTQVRQLEKMQQDFVSNVSHELKTPVTSLIGFTETLLDGAKEDPDTTTAFLQIMEKDAKRLQALIQDIIQLSKGQQALDYPVQPVAIFEILNQITENYAAQSKAKDLTLELIGDVDSTWSTKVALFYPIAKNLIENAIKYSPEGKKITIHYAATDVLTLVVSDEGVGIDSDDQQRIFERFYRVDKARDRQSGGTGLGLAIVKESVEKLGGKIEVQSHPGVGSTFTVTLPAL</sequence>
<dbReference type="PANTHER" id="PTHR45453:SF1">
    <property type="entry name" value="PHOSPHATE REGULON SENSOR PROTEIN PHOR"/>
    <property type="match status" value="1"/>
</dbReference>
<dbReference type="EMBL" id="AHYR01000002">
    <property type="protein sequence ID" value="EOT43749.1"/>
    <property type="molecule type" value="Genomic_DNA"/>
</dbReference>
<dbReference type="FunFam" id="3.30.565.10:FF:000006">
    <property type="entry name" value="Sensor histidine kinase WalK"/>
    <property type="match status" value="1"/>
</dbReference>
<keyword evidence="9" id="KW-0067">ATP-binding</keyword>
<evidence type="ECO:0000256" key="3">
    <source>
        <dbReference type="ARBA" id="ARBA00012438"/>
    </source>
</evidence>
<dbReference type="PANTHER" id="PTHR45453">
    <property type="entry name" value="PHOSPHATE REGULON SENSOR PROTEIN PHOR"/>
    <property type="match status" value="1"/>
</dbReference>
<evidence type="ECO:0000259" key="13">
    <source>
        <dbReference type="PROSITE" id="PS50109"/>
    </source>
</evidence>
<keyword evidence="6" id="KW-0808">Transferase</keyword>
<dbReference type="GO" id="GO:0004721">
    <property type="term" value="F:phosphoprotein phosphatase activity"/>
    <property type="evidence" value="ECO:0007669"/>
    <property type="project" value="TreeGrafter"/>
</dbReference>
<dbReference type="OrthoDB" id="9813151at2"/>
<evidence type="ECO:0000256" key="7">
    <source>
        <dbReference type="ARBA" id="ARBA00022741"/>
    </source>
</evidence>
<dbReference type="GO" id="GO:0005524">
    <property type="term" value="F:ATP binding"/>
    <property type="evidence" value="ECO:0007669"/>
    <property type="project" value="UniProtKB-KW"/>
</dbReference>
<dbReference type="CDD" id="cd00082">
    <property type="entry name" value="HisKA"/>
    <property type="match status" value="1"/>
</dbReference>